<gene>
    <name evidence="8" type="ORF">Lalb_Chr01g0015171</name>
</gene>
<dbReference type="InterPro" id="IPR050295">
    <property type="entry name" value="Plant_2OG-oxidoreductases"/>
</dbReference>
<evidence type="ECO:0000313" key="8">
    <source>
        <dbReference type="EMBL" id="KAE9621474.1"/>
    </source>
</evidence>
<evidence type="ECO:0000256" key="4">
    <source>
        <dbReference type="ARBA" id="ARBA00023002"/>
    </source>
</evidence>
<dbReference type="PANTHER" id="PTHR47991">
    <property type="entry name" value="OXOGLUTARATE/IRON-DEPENDENT DIOXYGENASE"/>
    <property type="match status" value="1"/>
</dbReference>
<evidence type="ECO:0000256" key="5">
    <source>
        <dbReference type="ARBA" id="ARBA00023004"/>
    </source>
</evidence>
<dbReference type="Gene3D" id="2.60.120.330">
    <property type="entry name" value="B-lactam Antibiotic, Isopenicillin N Synthase, Chain"/>
    <property type="match status" value="1"/>
</dbReference>
<dbReference type="InterPro" id="IPR027443">
    <property type="entry name" value="IPNS-like_sf"/>
</dbReference>
<dbReference type="PROSITE" id="PS51471">
    <property type="entry name" value="FE2OG_OXY"/>
    <property type="match status" value="1"/>
</dbReference>
<dbReference type="Proteomes" id="UP000447434">
    <property type="component" value="Chromosome 1"/>
</dbReference>
<dbReference type="GO" id="GO:0031418">
    <property type="term" value="F:L-ascorbic acid binding"/>
    <property type="evidence" value="ECO:0007669"/>
    <property type="project" value="UniProtKB-KW"/>
</dbReference>
<accession>A0A6A4R884</accession>
<feature type="domain" description="Fe2OG dioxygenase" evidence="7">
    <location>
        <begin position="223"/>
        <end position="323"/>
    </location>
</feature>
<dbReference type="GO" id="GO:0046872">
    <property type="term" value="F:metal ion binding"/>
    <property type="evidence" value="ECO:0007669"/>
    <property type="project" value="UniProtKB-KW"/>
</dbReference>
<reference evidence="9" key="1">
    <citation type="journal article" date="2020" name="Nat. Commun.">
        <title>Genome sequence of the cluster root forming white lupin.</title>
        <authorList>
            <person name="Hufnagel B."/>
            <person name="Marques A."/>
            <person name="Soriano A."/>
            <person name="Marques L."/>
            <person name="Divol F."/>
            <person name="Doumas P."/>
            <person name="Sallet E."/>
            <person name="Mancinotti D."/>
            <person name="Carrere S."/>
            <person name="Marande W."/>
            <person name="Arribat S."/>
            <person name="Keller J."/>
            <person name="Huneau C."/>
            <person name="Blein T."/>
            <person name="Aime D."/>
            <person name="Laguerre M."/>
            <person name="Taylor J."/>
            <person name="Schubert V."/>
            <person name="Nelson M."/>
            <person name="Geu-Flores F."/>
            <person name="Crespi M."/>
            <person name="Gallardo-Guerrero K."/>
            <person name="Delaux P.-M."/>
            <person name="Salse J."/>
            <person name="Berges H."/>
            <person name="Guyot R."/>
            <person name="Gouzy J."/>
            <person name="Peret B."/>
        </authorList>
    </citation>
    <scope>NUCLEOTIDE SEQUENCE [LARGE SCALE GENOMIC DNA]</scope>
    <source>
        <strain evidence="9">cv. Amiga</strain>
    </source>
</reference>
<dbReference type="GO" id="GO:0016491">
    <property type="term" value="F:oxidoreductase activity"/>
    <property type="evidence" value="ECO:0007669"/>
    <property type="project" value="UniProtKB-KW"/>
</dbReference>
<dbReference type="Pfam" id="PF03171">
    <property type="entry name" value="2OG-FeII_Oxy"/>
    <property type="match status" value="1"/>
</dbReference>
<dbReference type="InterPro" id="IPR026992">
    <property type="entry name" value="DIOX_N"/>
</dbReference>
<evidence type="ECO:0000313" key="9">
    <source>
        <dbReference type="Proteomes" id="UP000447434"/>
    </source>
</evidence>
<dbReference type="EMBL" id="WOCE01000001">
    <property type="protein sequence ID" value="KAE9621474.1"/>
    <property type="molecule type" value="Genomic_DNA"/>
</dbReference>
<keyword evidence="3" id="KW-0847">Vitamin C</keyword>
<keyword evidence="5 6" id="KW-0408">Iron</keyword>
<dbReference type="FunFam" id="2.60.120.330:FF:000001">
    <property type="entry name" value="Protein SRG1"/>
    <property type="match status" value="1"/>
</dbReference>
<evidence type="ECO:0000256" key="1">
    <source>
        <dbReference type="ARBA" id="ARBA00008056"/>
    </source>
</evidence>
<dbReference type="Pfam" id="PF14226">
    <property type="entry name" value="DIOX_N"/>
    <property type="match status" value="1"/>
</dbReference>
<evidence type="ECO:0000259" key="7">
    <source>
        <dbReference type="PROSITE" id="PS51471"/>
    </source>
</evidence>
<dbReference type="AlphaFoldDB" id="A0A6A4R884"/>
<dbReference type="InterPro" id="IPR005123">
    <property type="entry name" value="Oxoglu/Fe-dep_dioxygenase_dom"/>
</dbReference>
<proteinExistence type="inferred from homology"/>
<sequence>MMVVTSHLSSPKEILAMDSITKSLESSLQVPSVQELALQQLDKVPQRYIRFSDGDDIISTVSSDPSLQVPLIDMAKLVNAATQDKELQKLHLACKDWGVFQVLNHGVSDASLKNMRNQVEGFFDLPFEKKRQWAQKPGSLEGYGQAFVTSDEQKLDWNDMIFLKSLPIQNRKLDLWPQNPPRFRETLERYSEDMRDAAISIVKFITMALGLQDTQLSNSFREGLYDIRMNCYPPCPEPERVIGIVPHADNSGITLLLDCADFPGLQFLKDGKWVNVEPIDGAIVVNIGHMIEVMTNGIYKAPEHRAIVNKWKERLSIVTFCYPGSSVDIGPFKELIGEGNQPIYKNMTNAEYFSNFFNRKLDESFIDSLRV</sequence>
<keyword evidence="9" id="KW-1185">Reference proteome</keyword>
<comment type="similarity">
    <text evidence="1 6">Belongs to the iron/ascorbate-dependent oxidoreductase family.</text>
</comment>
<organism evidence="8 9">
    <name type="scientific">Lupinus albus</name>
    <name type="common">White lupine</name>
    <name type="synonym">Lupinus termis</name>
    <dbReference type="NCBI Taxonomy" id="3870"/>
    <lineage>
        <taxon>Eukaryota</taxon>
        <taxon>Viridiplantae</taxon>
        <taxon>Streptophyta</taxon>
        <taxon>Embryophyta</taxon>
        <taxon>Tracheophyta</taxon>
        <taxon>Spermatophyta</taxon>
        <taxon>Magnoliopsida</taxon>
        <taxon>eudicotyledons</taxon>
        <taxon>Gunneridae</taxon>
        <taxon>Pentapetalae</taxon>
        <taxon>rosids</taxon>
        <taxon>fabids</taxon>
        <taxon>Fabales</taxon>
        <taxon>Fabaceae</taxon>
        <taxon>Papilionoideae</taxon>
        <taxon>50 kb inversion clade</taxon>
        <taxon>genistoids sensu lato</taxon>
        <taxon>core genistoids</taxon>
        <taxon>Genisteae</taxon>
        <taxon>Lupinus</taxon>
    </lineage>
</organism>
<evidence type="ECO:0000256" key="6">
    <source>
        <dbReference type="RuleBase" id="RU003682"/>
    </source>
</evidence>
<evidence type="ECO:0000256" key="2">
    <source>
        <dbReference type="ARBA" id="ARBA00022723"/>
    </source>
</evidence>
<dbReference type="OrthoDB" id="288590at2759"/>
<keyword evidence="2 6" id="KW-0479">Metal-binding</keyword>
<evidence type="ECO:0000256" key="3">
    <source>
        <dbReference type="ARBA" id="ARBA00022896"/>
    </source>
</evidence>
<dbReference type="SUPFAM" id="SSF51197">
    <property type="entry name" value="Clavaminate synthase-like"/>
    <property type="match status" value="1"/>
</dbReference>
<keyword evidence="4 6" id="KW-0560">Oxidoreductase</keyword>
<comment type="caution">
    <text evidence="8">The sequence shown here is derived from an EMBL/GenBank/DDBJ whole genome shotgun (WGS) entry which is preliminary data.</text>
</comment>
<protein>
    <submittedName>
        <fullName evidence="8">Putative (S)-norcoclaurine synthase</fullName>
    </submittedName>
</protein>
<name>A0A6A4R884_LUPAL</name>
<dbReference type="InterPro" id="IPR044861">
    <property type="entry name" value="IPNS-like_FE2OG_OXY"/>
</dbReference>